<dbReference type="Pfam" id="PF09481">
    <property type="entry name" value="CRISPR_Cse1"/>
    <property type="match status" value="1"/>
</dbReference>
<dbReference type="InterPro" id="IPR013381">
    <property type="entry name" value="CRISPR-assoc_prot_Cse1"/>
</dbReference>
<dbReference type="Gene3D" id="1.10.132.100">
    <property type="match status" value="1"/>
</dbReference>
<evidence type="ECO:0000256" key="1">
    <source>
        <dbReference type="SAM" id="MobiDB-lite"/>
    </source>
</evidence>
<organism evidence="2 3">
    <name type="scientific">Streptomyces nogalater</name>
    <dbReference type="NCBI Taxonomy" id="38314"/>
    <lineage>
        <taxon>Bacteria</taxon>
        <taxon>Bacillati</taxon>
        <taxon>Actinomycetota</taxon>
        <taxon>Actinomycetes</taxon>
        <taxon>Kitasatosporales</taxon>
        <taxon>Streptomycetaceae</taxon>
        <taxon>Streptomyces</taxon>
    </lineage>
</organism>
<sequence>MGPDEDLVRGAWLPVVGVEGERRETGLLDVLFGADAVRRLDLPVPTMLPAVLRQVLLPVVFDALGLPRTRGEWGERFAQGGFSDQEKEKLADYLGPRYGDRFRLFSERPFAQVAGLSALNGETKPSTLLIPSVASGNNVPLFSALSEADHLDLPPGQAALWLLHAHCWDTAAIKTGAVGDGQAKNGKTTGNPTGPLGQFGVIMPTGRTLYETLLLNTPVRADGLAAGDRPQWAWDERPDSAAAKSPAGPEWSVRPAGGLLDLLTFQSRRIRLMPAETENGLRVRQVVVCAGDRLALTPQEELHTAWNHTAKPKAGQPARRPRRHTPGRAAWQGLGALLALALPLDGDGVYTSQLLRQTGELLDYRQLPGDFALGVEVCGLEYGNQSAVVENAVADSMPLPVASLLADDDWLRTAILECVEQADRVARALDGLHADLRRASGGEPLPRDKGERPSARFLHAVDGRMRRLLAGLRTIGEDYDMLERAREAWEVTLRRAALREADGLLAAVPPRAVVGRTEKVNGKEVVFRSGKAAGLFHKKLGDILTRLADAVPAEGEAA</sequence>
<gene>
    <name evidence="2" type="primary">casA</name>
    <name evidence="2" type="synonym">cse1</name>
    <name evidence="2" type="ORF">ACFP3J_19405</name>
</gene>
<accession>A0ABW0WN17</accession>
<comment type="caution">
    <text evidence="2">The sequence shown here is derived from an EMBL/GenBank/DDBJ whole genome shotgun (WGS) entry which is preliminary data.</text>
</comment>
<evidence type="ECO:0000313" key="2">
    <source>
        <dbReference type="EMBL" id="MFC5657646.1"/>
    </source>
</evidence>
<feature type="region of interest" description="Disordered" evidence="1">
    <location>
        <begin position="230"/>
        <end position="250"/>
    </location>
</feature>
<reference evidence="3" key="1">
    <citation type="journal article" date="2019" name="Int. J. Syst. Evol. Microbiol.">
        <title>The Global Catalogue of Microorganisms (GCM) 10K type strain sequencing project: providing services to taxonomists for standard genome sequencing and annotation.</title>
        <authorList>
            <consortium name="The Broad Institute Genomics Platform"/>
            <consortium name="The Broad Institute Genome Sequencing Center for Infectious Disease"/>
            <person name="Wu L."/>
            <person name="Ma J."/>
        </authorList>
    </citation>
    <scope>NUCLEOTIDE SEQUENCE [LARGE SCALE GENOMIC DNA]</scope>
    <source>
        <strain evidence="3">KCTC 5701</strain>
    </source>
</reference>
<keyword evidence="3" id="KW-1185">Reference proteome</keyword>
<dbReference type="NCBIfam" id="TIGR02547">
    <property type="entry name" value="casA_cse1"/>
    <property type="match status" value="1"/>
</dbReference>
<protein>
    <submittedName>
        <fullName evidence="2">Type I-E CRISPR-associated protein Cse1/CasA</fullName>
    </submittedName>
</protein>
<dbReference type="RefSeq" id="WP_344352396.1">
    <property type="nucleotide sequence ID" value="NZ_BAAASM010000060.1"/>
</dbReference>
<dbReference type="EMBL" id="JBHSOE010000032">
    <property type="protein sequence ID" value="MFC5657646.1"/>
    <property type="molecule type" value="Genomic_DNA"/>
</dbReference>
<dbReference type="Proteomes" id="UP001596065">
    <property type="component" value="Unassembled WGS sequence"/>
</dbReference>
<name>A0ABW0WN17_STRNO</name>
<evidence type="ECO:0000313" key="3">
    <source>
        <dbReference type="Proteomes" id="UP001596065"/>
    </source>
</evidence>
<proteinExistence type="predicted"/>